<dbReference type="SUPFAM" id="SSF47413">
    <property type="entry name" value="lambda repressor-like DNA-binding domains"/>
    <property type="match status" value="1"/>
</dbReference>
<dbReference type="RefSeq" id="WP_157299234.1">
    <property type="nucleotide sequence ID" value="NZ_BAAAZB010000010.1"/>
</dbReference>
<accession>A0A6N8J7G1</accession>
<sequence length="78" mass="8953">MKYFPKISAFLEYFPFELDTNKLLGKLKQYRFINGLTQNACTQILGVDAGGLSCYKTGYITPHVKSLKSFLAKREYFS</sequence>
<organism evidence="1 2">
    <name type="scientific">Chitinophaga oryziterrae</name>
    <dbReference type="NCBI Taxonomy" id="1031224"/>
    <lineage>
        <taxon>Bacteria</taxon>
        <taxon>Pseudomonadati</taxon>
        <taxon>Bacteroidota</taxon>
        <taxon>Chitinophagia</taxon>
        <taxon>Chitinophagales</taxon>
        <taxon>Chitinophagaceae</taxon>
        <taxon>Chitinophaga</taxon>
    </lineage>
</organism>
<dbReference type="OrthoDB" id="671638at2"/>
<proteinExistence type="predicted"/>
<reference evidence="1 2" key="1">
    <citation type="submission" date="2019-12" db="EMBL/GenBank/DDBJ databases">
        <title>The draft genomic sequence of strain Chitinophaga oryziterrae JCM 16595.</title>
        <authorList>
            <person name="Zhang X."/>
        </authorList>
    </citation>
    <scope>NUCLEOTIDE SEQUENCE [LARGE SCALE GENOMIC DNA]</scope>
    <source>
        <strain evidence="1 2">JCM 16595</strain>
    </source>
</reference>
<evidence type="ECO:0000313" key="1">
    <source>
        <dbReference type="EMBL" id="MVT40561.1"/>
    </source>
</evidence>
<dbReference type="Proteomes" id="UP000468388">
    <property type="component" value="Unassembled WGS sequence"/>
</dbReference>
<dbReference type="AlphaFoldDB" id="A0A6N8J7G1"/>
<evidence type="ECO:0000313" key="2">
    <source>
        <dbReference type="Proteomes" id="UP000468388"/>
    </source>
</evidence>
<comment type="caution">
    <text evidence="1">The sequence shown here is derived from an EMBL/GenBank/DDBJ whole genome shotgun (WGS) entry which is preliminary data.</text>
</comment>
<dbReference type="GO" id="GO:0003677">
    <property type="term" value="F:DNA binding"/>
    <property type="evidence" value="ECO:0007669"/>
    <property type="project" value="InterPro"/>
</dbReference>
<dbReference type="InterPro" id="IPR010982">
    <property type="entry name" value="Lambda_DNA-bd_dom_sf"/>
</dbReference>
<name>A0A6N8J7G1_9BACT</name>
<keyword evidence="2" id="KW-1185">Reference proteome</keyword>
<gene>
    <name evidence="1" type="ORF">GO495_08200</name>
</gene>
<dbReference type="EMBL" id="WRXO01000002">
    <property type="protein sequence ID" value="MVT40561.1"/>
    <property type="molecule type" value="Genomic_DNA"/>
</dbReference>
<protein>
    <submittedName>
        <fullName evidence="1">Uncharacterized protein</fullName>
    </submittedName>
</protein>